<dbReference type="EMBL" id="STGW01000011">
    <property type="protein sequence ID" value="THV10112.1"/>
    <property type="molecule type" value="Genomic_DNA"/>
</dbReference>
<protein>
    <submittedName>
        <fullName evidence="3">Uncharacterized protein</fullName>
    </submittedName>
</protein>
<evidence type="ECO:0000256" key="2">
    <source>
        <dbReference type="SAM" id="Phobius"/>
    </source>
</evidence>
<evidence type="ECO:0000313" key="4">
    <source>
        <dbReference type="Proteomes" id="UP000307087"/>
    </source>
</evidence>
<evidence type="ECO:0000256" key="1">
    <source>
        <dbReference type="SAM" id="MobiDB-lite"/>
    </source>
</evidence>
<keyword evidence="2" id="KW-0472">Membrane</keyword>
<feature type="region of interest" description="Disordered" evidence="1">
    <location>
        <begin position="68"/>
        <end position="100"/>
    </location>
</feature>
<dbReference type="OrthoDB" id="3787024at2"/>
<organism evidence="3 4">
    <name type="scientific">Nocardioides caeni</name>
    <dbReference type="NCBI Taxonomy" id="574700"/>
    <lineage>
        <taxon>Bacteria</taxon>
        <taxon>Bacillati</taxon>
        <taxon>Actinomycetota</taxon>
        <taxon>Actinomycetes</taxon>
        <taxon>Propionibacteriales</taxon>
        <taxon>Nocardioidaceae</taxon>
        <taxon>Nocardioides</taxon>
    </lineage>
</organism>
<gene>
    <name evidence="3" type="ORF">E9934_14975</name>
</gene>
<reference evidence="3 4" key="1">
    <citation type="journal article" date="2009" name="Int. J. Syst. Evol. Microbiol.">
        <title>Nocardioides caeni sp. nov., isolated from wastewater.</title>
        <authorList>
            <person name="Yoon J.H."/>
            <person name="Kang S.J."/>
            <person name="Park S."/>
            <person name="Kim W."/>
            <person name="Oh T.K."/>
        </authorList>
    </citation>
    <scope>NUCLEOTIDE SEQUENCE [LARGE SCALE GENOMIC DNA]</scope>
    <source>
        <strain evidence="3 4">DSM 23134</strain>
    </source>
</reference>
<dbReference type="Proteomes" id="UP000307087">
    <property type="component" value="Unassembled WGS sequence"/>
</dbReference>
<keyword evidence="2" id="KW-0812">Transmembrane</keyword>
<accession>A0A4S8N3J5</accession>
<sequence>MSTRSEGPDADLSAAIEAGFAGHGEPPAPLPGAYVAAGRRHLRRRRLATGGGALGVAAVIATIALLGSGGTPQGAPDRTPVVDSPSAEEDSTAAAKPVDDPATRVREWLSPGQVLGYDGEGRLVVRPGWEVVRRVDNPLERTAPAGSLGAVVTNGEKTFWYLLDFDADSNGASWDPVGKAYARLEDWLTSQVDLARSSESEQGDDDSQEGQAVWVEFEPGTDRLIGVNGARIVDQRLDPAIPGFAEPGERTAAAEVVRDGRTWFVLVRPGPVFSDNVLVDPAVLAEPTMAALLDHARRQYASGEGLR</sequence>
<dbReference type="AlphaFoldDB" id="A0A4S8N3J5"/>
<evidence type="ECO:0000313" key="3">
    <source>
        <dbReference type="EMBL" id="THV10112.1"/>
    </source>
</evidence>
<dbReference type="RefSeq" id="WP_136563705.1">
    <property type="nucleotide sequence ID" value="NZ_BAABLS010000006.1"/>
</dbReference>
<keyword evidence="2" id="KW-1133">Transmembrane helix</keyword>
<proteinExistence type="predicted"/>
<keyword evidence="4" id="KW-1185">Reference proteome</keyword>
<name>A0A4S8N3J5_9ACTN</name>
<feature type="transmembrane region" description="Helical" evidence="2">
    <location>
        <begin position="47"/>
        <end position="67"/>
    </location>
</feature>
<feature type="region of interest" description="Disordered" evidence="1">
    <location>
        <begin position="1"/>
        <end position="28"/>
    </location>
</feature>
<comment type="caution">
    <text evidence="3">The sequence shown here is derived from an EMBL/GenBank/DDBJ whole genome shotgun (WGS) entry which is preliminary data.</text>
</comment>